<dbReference type="SUPFAM" id="SSF49265">
    <property type="entry name" value="Fibronectin type III"/>
    <property type="match status" value="1"/>
</dbReference>
<keyword evidence="3" id="KW-1185">Reference proteome</keyword>
<dbReference type="AlphaFoldDB" id="A0A9D4GB70"/>
<accession>A0A9D4GB70</accession>
<reference evidence="2" key="1">
    <citation type="journal article" date="2019" name="bioRxiv">
        <title>The Genome of the Zebra Mussel, Dreissena polymorpha: A Resource for Invasive Species Research.</title>
        <authorList>
            <person name="McCartney M.A."/>
            <person name="Auch B."/>
            <person name="Kono T."/>
            <person name="Mallez S."/>
            <person name="Zhang Y."/>
            <person name="Obille A."/>
            <person name="Becker A."/>
            <person name="Abrahante J.E."/>
            <person name="Garbe J."/>
            <person name="Badalamenti J.P."/>
            <person name="Herman A."/>
            <person name="Mangelson H."/>
            <person name="Liachko I."/>
            <person name="Sullivan S."/>
            <person name="Sone E.D."/>
            <person name="Koren S."/>
            <person name="Silverstein K.A.T."/>
            <person name="Beckman K.B."/>
            <person name="Gohl D.M."/>
        </authorList>
    </citation>
    <scope>NUCLEOTIDE SEQUENCE</scope>
    <source>
        <strain evidence="2">Duluth1</strain>
        <tissue evidence="2">Whole animal</tissue>
    </source>
</reference>
<dbReference type="InterPro" id="IPR036116">
    <property type="entry name" value="FN3_sf"/>
</dbReference>
<proteinExistence type="predicted"/>
<feature type="domain" description="Fibronectin type-III" evidence="1">
    <location>
        <begin position="9"/>
        <end position="102"/>
    </location>
</feature>
<dbReference type="Pfam" id="PF00041">
    <property type="entry name" value="fn3"/>
    <property type="match status" value="1"/>
</dbReference>
<protein>
    <recommendedName>
        <fullName evidence="1">Fibronectin type-III domain-containing protein</fullName>
    </recommendedName>
</protein>
<gene>
    <name evidence="2" type="ORF">DPMN_142467</name>
</gene>
<comment type="caution">
    <text evidence="2">The sequence shown here is derived from an EMBL/GenBank/DDBJ whole genome shotgun (WGS) entry which is preliminary data.</text>
</comment>
<organism evidence="2 3">
    <name type="scientific">Dreissena polymorpha</name>
    <name type="common">Zebra mussel</name>
    <name type="synonym">Mytilus polymorpha</name>
    <dbReference type="NCBI Taxonomy" id="45954"/>
    <lineage>
        <taxon>Eukaryota</taxon>
        <taxon>Metazoa</taxon>
        <taxon>Spiralia</taxon>
        <taxon>Lophotrochozoa</taxon>
        <taxon>Mollusca</taxon>
        <taxon>Bivalvia</taxon>
        <taxon>Autobranchia</taxon>
        <taxon>Heteroconchia</taxon>
        <taxon>Euheterodonta</taxon>
        <taxon>Imparidentia</taxon>
        <taxon>Neoheterodontei</taxon>
        <taxon>Myida</taxon>
        <taxon>Dreissenoidea</taxon>
        <taxon>Dreissenidae</taxon>
        <taxon>Dreissena</taxon>
    </lineage>
</organism>
<dbReference type="InterPro" id="IPR003961">
    <property type="entry name" value="FN3_dom"/>
</dbReference>
<evidence type="ECO:0000313" key="2">
    <source>
        <dbReference type="EMBL" id="KAH3813991.1"/>
    </source>
</evidence>
<reference evidence="2" key="2">
    <citation type="submission" date="2020-11" db="EMBL/GenBank/DDBJ databases">
        <authorList>
            <person name="McCartney M.A."/>
            <person name="Auch B."/>
            <person name="Kono T."/>
            <person name="Mallez S."/>
            <person name="Becker A."/>
            <person name="Gohl D.M."/>
            <person name="Silverstein K.A.T."/>
            <person name="Koren S."/>
            <person name="Bechman K.B."/>
            <person name="Herman A."/>
            <person name="Abrahante J.E."/>
            <person name="Garbe J."/>
        </authorList>
    </citation>
    <scope>NUCLEOTIDE SEQUENCE</scope>
    <source>
        <strain evidence="2">Duluth1</strain>
        <tissue evidence="2">Whole animal</tissue>
    </source>
</reference>
<dbReference type="SMART" id="SM00060">
    <property type="entry name" value="FN3"/>
    <property type="match status" value="1"/>
</dbReference>
<dbReference type="PROSITE" id="PS50853">
    <property type="entry name" value="FN3"/>
    <property type="match status" value="1"/>
</dbReference>
<evidence type="ECO:0000313" key="3">
    <source>
        <dbReference type="Proteomes" id="UP000828390"/>
    </source>
</evidence>
<name>A0A9D4GB70_DREPO</name>
<dbReference type="Proteomes" id="UP000828390">
    <property type="component" value="Unassembled WGS sequence"/>
</dbReference>
<dbReference type="EMBL" id="JAIWYP010000006">
    <property type="protein sequence ID" value="KAH3813991.1"/>
    <property type="molecule type" value="Genomic_DNA"/>
</dbReference>
<dbReference type="Gene3D" id="2.60.40.10">
    <property type="entry name" value="Immunoglobulins"/>
    <property type="match status" value="1"/>
</dbReference>
<sequence length="107" mass="11758">MCFTEQPSMPQQLLVLDAIVTESSVTVQWTPGFNGGEDQWFMIGYKKAADETWTYINISSTGTQLNIGELVSGTMHEVKMHAENIIGKSDETTVFSVTTKSGISGMF</sequence>
<dbReference type="CDD" id="cd00063">
    <property type="entry name" value="FN3"/>
    <property type="match status" value="1"/>
</dbReference>
<dbReference type="InterPro" id="IPR013783">
    <property type="entry name" value="Ig-like_fold"/>
</dbReference>
<evidence type="ECO:0000259" key="1">
    <source>
        <dbReference type="PROSITE" id="PS50853"/>
    </source>
</evidence>